<comment type="similarity">
    <text evidence="2 8">Belongs to the EMP24/GP25L family.</text>
</comment>
<evidence type="ECO:0000259" key="11">
    <source>
        <dbReference type="PROSITE" id="PS50866"/>
    </source>
</evidence>
<dbReference type="OMA" id="QIFHMWR"/>
<feature type="signal peptide" evidence="10">
    <location>
        <begin position="1"/>
        <end position="17"/>
    </location>
</feature>
<evidence type="ECO:0000256" key="8">
    <source>
        <dbReference type="RuleBase" id="RU003827"/>
    </source>
</evidence>
<dbReference type="Proteomes" id="UP000221080">
    <property type="component" value="Chromosome 8"/>
</dbReference>
<keyword evidence="5" id="KW-0256">Endoplasmic reticulum</keyword>
<feature type="transmembrane region" description="Helical" evidence="9">
    <location>
        <begin position="203"/>
        <end position="223"/>
    </location>
</feature>
<dbReference type="InterPro" id="IPR015720">
    <property type="entry name" value="Emp24-like"/>
</dbReference>
<evidence type="ECO:0000256" key="1">
    <source>
        <dbReference type="ARBA" id="ARBA00004115"/>
    </source>
</evidence>
<dbReference type="GeneID" id="108269147"/>
<dbReference type="Pfam" id="PF01105">
    <property type="entry name" value="EMP24_GP25L"/>
    <property type="match status" value="1"/>
</dbReference>
<evidence type="ECO:0000256" key="3">
    <source>
        <dbReference type="ARBA" id="ARBA00022692"/>
    </source>
</evidence>
<feature type="chain" id="PRO_5012180883" evidence="10">
    <location>
        <begin position="18"/>
        <end position="236"/>
    </location>
</feature>
<evidence type="ECO:0000256" key="7">
    <source>
        <dbReference type="ARBA" id="ARBA00023136"/>
    </source>
</evidence>
<proteinExistence type="inferred from homology"/>
<dbReference type="OrthoDB" id="10037706at2759"/>
<evidence type="ECO:0000256" key="10">
    <source>
        <dbReference type="SAM" id="SignalP"/>
    </source>
</evidence>
<reference evidence="13" key="2">
    <citation type="submission" date="2025-08" db="UniProtKB">
        <authorList>
            <consortium name="RefSeq"/>
        </authorList>
    </citation>
    <scope>IDENTIFICATION</scope>
    <source>
        <tissue evidence="13">Blood</tissue>
    </source>
</reference>
<keyword evidence="12" id="KW-1185">Reference proteome</keyword>
<evidence type="ECO:0000256" key="2">
    <source>
        <dbReference type="ARBA" id="ARBA00007104"/>
    </source>
</evidence>
<evidence type="ECO:0000313" key="12">
    <source>
        <dbReference type="Proteomes" id="UP000221080"/>
    </source>
</evidence>
<dbReference type="KEGG" id="ipu:108269147"/>
<evidence type="ECO:0000256" key="9">
    <source>
        <dbReference type="SAM" id="Phobius"/>
    </source>
</evidence>
<gene>
    <name evidence="13" type="primary">LOC108269147</name>
</gene>
<evidence type="ECO:0000313" key="13">
    <source>
        <dbReference type="RefSeq" id="XP_017330247.1"/>
    </source>
</evidence>
<dbReference type="GO" id="GO:0005789">
    <property type="term" value="C:endoplasmic reticulum membrane"/>
    <property type="evidence" value="ECO:0007669"/>
    <property type="project" value="UniProtKB-SubCell"/>
</dbReference>
<keyword evidence="4 10" id="KW-0732">Signal</keyword>
<keyword evidence="3 8" id="KW-0812">Transmembrane</keyword>
<dbReference type="STRING" id="7998.ENSIPUP00000004609"/>
<organism evidence="12 13">
    <name type="scientific">Ictalurus punctatus</name>
    <name type="common">Channel catfish</name>
    <name type="synonym">Silurus punctatus</name>
    <dbReference type="NCBI Taxonomy" id="7998"/>
    <lineage>
        <taxon>Eukaryota</taxon>
        <taxon>Metazoa</taxon>
        <taxon>Chordata</taxon>
        <taxon>Craniata</taxon>
        <taxon>Vertebrata</taxon>
        <taxon>Euteleostomi</taxon>
        <taxon>Actinopterygii</taxon>
        <taxon>Neopterygii</taxon>
        <taxon>Teleostei</taxon>
        <taxon>Ostariophysi</taxon>
        <taxon>Siluriformes</taxon>
        <taxon>Ictaluridae</taxon>
        <taxon>Ictalurus</taxon>
    </lineage>
</organism>
<evidence type="ECO:0000256" key="4">
    <source>
        <dbReference type="ARBA" id="ARBA00022729"/>
    </source>
</evidence>
<dbReference type="AlphaFoldDB" id="A0A2D0RI88"/>
<evidence type="ECO:0000256" key="5">
    <source>
        <dbReference type="ARBA" id="ARBA00022824"/>
    </source>
</evidence>
<dbReference type="RefSeq" id="XP_017330247.1">
    <property type="nucleotide sequence ID" value="XM_017474758.3"/>
</dbReference>
<dbReference type="PANTHER" id="PTHR22811">
    <property type="entry name" value="TRANSMEMBRANE EMP24 DOMAIN-CONTAINING PROTEIN"/>
    <property type="match status" value="1"/>
</dbReference>
<dbReference type="PROSITE" id="PS50866">
    <property type="entry name" value="GOLD"/>
    <property type="match status" value="1"/>
</dbReference>
<name>A0A2D0RI88_ICTPU</name>
<protein>
    <submittedName>
        <fullName evidence="13">Transmembrane emp24 domain-containing protein 6</fullName>
    </submittedName>
</protein>
<reference evidence="12" key="1">
    <citation type="journal article" date="2016" name="Nat. Commun.">
        <title>The channel catfish genome sequence provides insights into the evolution of scale formation in teleosts.</title>
        <authorList>
            <person name="Liu Z."/>
            <person name="Liu S."/>
            <person name="Yao J."/>
            <person name="Bao L."/>
            <person name="Zhang J."/>
            <person name="Li Y."/>
            <person name="Jiang C."/>
            <person name="Sun L."/>
            <person name="Wang R."/>
            <person name="Zhang Y."/>
            <person name="Zhou T."/>
            <person name="Zeng Q."/>
            <person name="Fu Q."/>
            <person name="Gao S."/>
            <person name="Li N."/>
            <person name="Koren S."/>
            <person name="Jiang Y."/>
            <person name="Zimin A."/>
            <person name="Xu P."/>
            <person name="Phillippy A.M."/>
            <person name="Geng X."/>
            <person name="Song L."/>
            <person name="Sun F."/>
            <person name="Li C."/>
            <person name="Wang X."/>
            <person name="Chen A."/>
            <person name="Jin Y."/>
            <person name="Yuan Z."/>
            <person name="Yang Y."/>
            <person name="Tan S."/>
            <person name="Peatman E."/>
            <person name="Lu J."/>
            <person name="Qin Z."/>
            <person name="Dunham R."/>
            <person name="Li Z."/>
            <person name="Sonstegard T."/>
            <person name="Feng J."/>
            <person name="Danzmann R.G."/>
            <person name="Schroeder S."/>
            <person name="Scheffler B."/>
            <person name="Duke M.V."/>
            <person name="Ballard L."/>
            <person name="Kucuktas H."/>
            <person name="Kaltenboeck L."/>
            <person name="Liu H."/>
            <person name="Armbruster J."/>
            <person name="Xie Y."/>
            <person name="Kirby M.L."/>
            <person name="Tian Y."/>
            <person name="Flanagan M.E."/>
            <person name="Mu W."/>
            <person name="Waldbieser G.C."/>
        </authorList>
    </citation>
    <scope>NUCLEOTIDE SEQUENCE [LARGE SCALE GENOMIC DNA]</scope>
    <source>
        <strain evidence="12">SDA103</strain>
    </source>
</reference>
<feature type="domain" description="GOLD" evidence="11">
    <location>
        <begin position="51"/>
        <end position="136"/>
    </location>
</feature>
<accession>A0A2D0RI88</accession>
<dbReference type="InterPro" id="IPR009038">
    <property type="entry name" value="GOLD_dom"/>
</dbReference>
<evidence type="ECO:0000256" key="6">
    <source>
        <dbReference type="ARBA" id="ARBA00022989"/>
    </source>
</evidence>
<keyword evidence="7 9" id="KW-0472">Membrane</keyword>
<comment type="subcellular location">
    <subcellularLocation>
        <location evidence="1">Endoplasmic reticulum membrane</location>
        <topology evidence="1">Single-pass type I membrane protein</topology>
    </subcellularLocation>
    <subcellularLocation>
        <location evidence="8">Membrane</location>
        <topology evidence="8">Single-pass type I membrane protein</topology>
    </subcellularLocation>
</comment>
<keyword evidence="6 9" id="KW-1133">Transmembrane helix</keyword>
<sequence length="236" mass="27691">MRCTLCTLVLLIFPVLGQWGESVSGPEDGGHEFFHAADHYDFALLLSGTESQCFWHFARQTGRFYLTYMVQWVSGMTAGRHLVVSILSPKGILLSYTDNTMGQMNFQVKETGFYQMCFANYHNHFGDMRVFLNFGVFYEEEAEAKKENEMDEEVLNGTLSNIKDISNKIQLRIQHMWRFYNVARMRRGADYFLLQSKSYYVNAWSVLQSFVIIMAGYLQLFFLKRFFRAEENRHRC</sequence>
<dbReference type="SMART" id="SM01190">
    <property type="entry name" value="EMP24_GP25L"/>
    <property type="match status" value="1"/>
</dbReference>